<dbReference type="OrthoDB" id="5949570at2759"/>
<dbReference type="EMBL" id="SEYY01000703">
    <property type="protein sequence ID" value="KAB7506700.1"/>
    <property type="molecule type" value="Genomic_DNA"/>
</dbReference>
<evidence type="ECO:0000313" key="2">
    <source>
        <dbReference type="Proteomes" id="UP000326759"/>
    </source>
</evidence>
<keyword evidence="2" id="KW-1185">Reference proteome</keyword>
<proteinExistence type="predicted"/>
<comment type="caution">
    <text evidence="1">The sequence shown here is derived from an EMBL/GenBank/DDBJ whole genome shotgun (WGS) entry which is preliminary data.</text>
</comment>
<dbReference type="AlphaFoldDB" id="A0A5N5TKL0"/>
<dbReference type="Proteomes" id="UP000326759">
    <property type="component" value="Unassembled WGS sequence"/>
</dbReference>
<name>A0A5N5TKL0_9CRUS</name>
<dbReference type="SUPFAM" id="SSF160975">
    <property type="entry name" value="AF1531-like"/>
    <property type="match status" value="1"/>
</dbReference>
<gene>
    <name evidence="1" type="ORF">Anas_05080</name>
</gene>
<sequence length="335" mass="38736">MALNFWKPTTIFNLKSIIQNTVPQFLLKTSWKFCVRKYCVSVSTNQDNNNFMEFLNSSSPDTLKQHDLSPLLVQKIINEREIKNLTHDDMPTVGLSREKRFLIRTKLDLKHHSVDVEKLQSLIGNQSSLTKNENRNIKKFGKKSNRKRSIFLYTSPNLKNYNLEWVNTITSASLTHSHMCVTTFKVGGKIEEMRVIPLCIETNTIEQDLKNWKHHEICEKVLLATRLLPESDLLIFEKFSAGPNSRQNEPKNLQCDIVDVGSERVSCIDIGEEILTGGRPFTWIPKLTFSELALRRYILTTRAEKLQMIESLLLAIAFNSVYIKNKFGFYFSDDL</sequence>
<protein>
    <submittedName>
        <fullName evidence="1">Uncharacterized protein</fullName>
    </submittedName>
</protein>
<reference evidence="1 2" key="1">
    <citation type="journal article" date="2019" name="PLoS Biol.">
        <title>Sex chromosomes control vertical transmission of feminizing Wolbachia symbionts in an isopod.</title>
        <authorList>
            <person name="Becking T."/>
            <person name="Chebbi M.A."/>
            <person name="Giraud I."/>
            <person name="Moumen B."/>
            <person name="Laverre T."/>
            <person name="Caubet Y."/>
            <person name="Peccoud J."/>
            <person name="Gilbert C."/>
            <person name="Cordaux R."/>
        </authorList>
    </citation>
    <scope>NUCLEOTIDE SEQUENCE [LARGE SCALE GENOMIC DNA]</scope>
    <source>
        <strain evidence="1">ANa2</strain>
        <tissue evidence="1">Whole body excluding digestive tract and cuticle</tissue>
    </source>
</reference>
<organism evidence="1 2">
    <name type="scientific">Armadillidium nasatum</name>
    <dbReference type="NCBI Taxonomy" id="96803"/>
    <lineage>
        <taxon>Eukaryota</taxon>
        <taxon>Metazoa</taxon>
        <taxon>Ecdysozoa</taxon>
        <taxon>Arthropoda</taxon>
        <taxon>Crustacea</taxon>
        <taxon>Multicrustacea</taxon>
        <taxon>Malacostraca</taxon>
        <taxon>Eumalacostraca</taxon>
        <taxon>Peracarida</taxon>
        <taxon>Isopoda</taxon>
        <taxon>Oniscidea</taxon>
        <taxon>Crinocheta</taxon>
        <taxon>Armadillidiidae</taxon>
        <taxon>Armadillidium</taxon>
    </lineage>
</organism>
<evidence type="ECO:0000313" key="1">
    <source>
        <dbReference type="EMBL" id="KAB7506700.1"/>
    </source>
</evidence>
<accession>A0A5N5TKL0</accession>